<comment type="caution">
    <text evidence="2">The sequence shown here is derived from an EMBL/GenBank/DDBJ whole genome shotgun (WGS) entry which is preliminary data.</text>
</comment>
<dbReference type="AlphaFoldDB" id="A0A2K3JTE3"/>
<feature type="compositionally biased region" description="Polar residues" evidence="1">
    <location>
        <begin position="104"/>
        <end position="124"/>
    </location>
</feature>
<evidence type="ECO:0000256" key="1">
    <source>
        <dbReference type="SAM" id="MobiDB-lite"/>
    </source>
</evidence>
<proteinExistence type="predicted"/>
<protein>
    <recommendedName>
        <fullName evidence="4">Retrotransposon gag domain-containing protein</fullName>
    </recommendedName>
</protein>
<name>A0A2K3JTE3_TRIPR</name>
<gene>
    <name evidence="2" type="ORF">L195_g058632</name>
</gene>
<evidence type="ECO:0000313" key="3">
    <source>
        <dbReference type="Proteomes" id="UP000236291"/>
    </source>
</evidence>
<dbReference type="EMBL" id="ASHM01123042">
    <property type="protein sequence ID" value="PNX57312.1"/>
    <property type="molecule type" value="Genomic_DNA"/>
</dbReference>
<sequence>MSLMHFTASRKQPKTEAVLDAIFQGDNESLHNFIERFNKEAVQVDTTDDMKKYRLQRGLHPNSDFAMAVGIEKQRTLDDLLKSQAYIQYKVQQTADTARYGRAGNTQSAPQSNHEQAKQIQPNKRTFGPALGAI</sequence>
<evidence type="ECO:0008006" key="4">
    <source>
        <dbReference type="Google" id="ProtNLM"/>
    </source>
</evidence>
<feature type="region of interest" description="Disordered" evidence="1">
    <location>
        <begin position="99"/>
        <end position="134"/>
    </location>
</feature>
<organism evidence="2 3">
    <name type="scientific">Trifolium pratense</name>
    <name type="common">Red clover</name>
    <dbReference type="NCBI Taxonomy" id="57577"/>
    <lineage>
        <taxon>Eukaryota</taxon>
        <taxon>Viridiplantae</taxon>
        <taxon>Streptophyta</taxon>
        <taxon>Embryophyta</taxon>
        <taxon>Tracheophyta</taxon>
        <taxon>Spermatophyta</taxon>
        <taxon>Magnoliopsida</taxon>
        <taxon>eudicotyledons</taxon>
        <taxon>Gunneridae</taxon>
        <taxon>Pentapetalae</taxon>
        <taxon>rosids</taxon>
        <taxon>fabids</taxon>
        <taxon>Fabales</taxon>
        <taxon>Fabaceae</taxon>
        <taxon>Papilionoideae</taxon>
        <taxon>50 kb inversion clade</taxon>
        <taxon>NPAAA clade</taxon>
        <taxon>Hologalegina</taxon>
        <taxon>IRL clade</taxon>
        <taxon>Trifolieae</taxon>
        <taxon>Trifolium</taxon>
    </lineage>
</organism>
<accession>A0A2K3JTE3</accession>
<dbReference type="Proteomes" id="UP000236291">
    <property type="component" value="Unassembled WGS sequence"/>
</dbReference>
<reference evidence="2 3" key="2">
    <citation type="journal article" date="2017" name="Front. Plant Sci.">
        <title>Gene Classification and Mining of Molecular Markers Useful in Red Clover (Trifolium pratense) Breeding.</title>
        <authorList>
            <person name="Istvanek J."/>
            <person name="Dluhosova J."/>
            <person name="Dluhos P."/>
            <person name="Patkova L."/>
            <person name="Nedelnik J."/>
            <person name="Repkova J."/>
        </authorList>
    </citation>
    <scope>NUCLEOTIDE SEQUENCE [LARGE SCALE GENOMIC DNA]</scope>
    <source>
        <strain evidence="3">cv. Tatra</strain>
        <tissue evidence="2">Young leaves</tissue>
    </source>
</reference>
<evidence type="ECO:0000313" key="2">
    <source>
        <dbReference type="EMBL" id="PNX57312.1"/>
    </source>
</evidence>
<reference evidence="2 3" key="1">
    <citation type="journal article" date="2014" name="Am. J. Bot.">
        <title>Genome assembly and annotation for red clover (Trifolium pratense; Fabaceae).</title>
        <authorList>
            <person name="Istvanek J."/>
            <person name="Jaros M."/>
            <person name="Krenek A."/>
            <person name="Repkova J."/>
        </authorList>
    </citation>
    <scope>NUCLEOTIDE SEQUENCE [LARGE SCALE GENOMIC DNA]</scope>
    <source>
        <strain evidence="3">cv. Tatra</strain>
        <tissue evidence="2">Young leaves</tissue>
    </source>
</reference>